<keyword evidence="2" id="KW-1185">Reference proteome</keyword>
<dbReference type="AlphaFoldDB" id="A0A367LE20"/>
<gene>
    <name evidence="1" type="ORF">L249_0879</name>
</gene>
<protein>
    <submittedName>
        <fullName evidence="1">Uncharacterized protein</fullName>
    </submittedName>
</protein>
<dbReference type="Proteomes" id="UP000253664">
    <property type="component" value="Unassembled WGS sequence"/>
</dbReference>
<proteinExistence type="predicted"/>
<organism evidence="1 2">
    <name type="scientific">Ophiocordyceps polyrhachis-furcata BCC 54312</name>
    <dbReference type="NCBI Taxonomy" id="1330021"/>
    <lineage>
        <taxon>Eukaryota</taxon>
        <taxon>Fungi</taxon>
        <taxon>Dikarya</taxon>
        <taxon>Ascomycota</taxon>
        <taxon>Pezizomycotina</taxon>
        <taxon>Sordariomycetes</taxon>
        <taxon>Hypocreomycetidae</taxon>
        <taxon>Hypocreales</taxon>
        <taxon>Ophiocordycipitaceae</taxon>
        <taxon>Ophiocordyceps</taxon>
    </lineage>
</organism>
<evidence type="ECO:0000313" key="1">
    <source>
        <dbReference type="EMBL" id="RCI12675.1"/>
    </source>
</evidence>
<accession>A0A367LE20</accession>
<dbReference type="EMBL" id="LKCN02000007">
    <property type="protein sequence ID" value="RCI12675.1"/>
    <property type="molecule type" value="Genomic_DNA"/>
</dbReference>
<name>A0A367LE20_9HYPO</name>
<reference evidence="1 2" key="1">
    <citation type="journal article" date="2015" name="BMC Genomics">
        <title>Insights from the genome of Ophiocordyceps polyrhachis-furcata to pathogenicity and host specificity in insect fungi.</title>
        <authorList>
            <person name="Wichadakul D."/>
            <person name="Kobmoo N."/>
            <person name="Ingsriswang S."/>
            <person name="Tangphatsornruang S."/>
            <person name="Chantasingh D."/>
            <person name="Luangsa-ard J.J."/>
            <person name="Eurwilaichitr L."/>
        </authorList>
    </citation>
    <scope>NUCLEOTIDE SEQUENCE [LARGE SCALE GENOMIC DNA]</scope>
    <source>
        <strain evidence="1 2">BCC 54312</strain>
    </source>
</reference>
<sequence>MEDLPSFPTVRIRDKTLDVIDSFARLPSSFIMFSSLGPWLKLVAALSHQTIQPVLSVSTTDTKEGISGNAYASNRWRSTFYTEIVDDQGPPSRIIPIIERKPDFPVRAVREGTDVHTPHGESWVLEPARKGDWKATSPPRIGGYDNIRTGPASIGPVKKSLFGTLCRFPSILMFRTFHHGRPMFNIYVTEHGEPELLVSGLFSCGLIGPQDIVDTCRIPNHRCVKESGSLIDVRPGFYSGRSASFDQIPIAACDEFRLGPPSAKHNLVCTRIETYQGSKYTHIYWCMMRTEYKATDCIWHNVARKSWPSSGNGLGRIIQPWGKYYVMFFFSETEKAGYLHIQLQRRNESVGPPEDVDDLRNCLGPSYAILVAA</sequence>
<comment type="caution">
    <text evidence="1">The sequence shown here is derived from an EMBL/GenBank/DDBJ whole genome shotgun (WGS) entry which is preliminary data.</text>
</comment>
<evidence type="ECO:0000313" key="2">
    <source>
        <dbReference type="Proteomes" id="UP000253664"/>
    </source>
</evidence>
<dbReference type="OrthoDB" id="4921558at2759"/>